<name>A0A2B4RIU5_STYPI</name>
<sequence length="380" mass="43370">MADETDGLFMFGDDLEAILDVLEEDERIQDDFTEAVNLAQNYHIVCECGKSYKTKAGYDRHRTAKHGNTESESATLFTTSLLAEMVNRAVQSIKERKVFNLSIKNELTVLIFELEERSDEFFYLKTIYESLRKKGDVEKFYSNFYGTVALNATKYFKGLTRNAATLLATKVADTMIANSKKQKLSSVSNESIHELTNKQKAGLQYVSGYVLQNLHKKYCKVNSIESQQAMTILKAGKLDSMNLNTQKQELISSLNRGGLWTVTLPAFKIFLKTDEYFRQSTSKAGLQRIDIVGITKNSTTDSDVLANYQLIVSKADCDSYSHVQKDVLHNIVSLYIRVRSFSYAKDIVQKYKIKAKQRKSKSLRKEISRSCKENEEERQE</sequence>
<dbReference type="Proteomes" id="UP000225706">
    <property type="component" value="Unassembled WGS sequence"/>
</dbReference>
<accession>A0A2B4RIU5</accession>
<protein>
    <recommendedName>
        <fullName evidence="4">C2H2-type domain-containing protein</fullName>
    </recommendedName>
</protein>
<dbReference type="OrthoDB" id="5960716at2759"/>
<reference evidence="3" key="1">
    <citation type="journal article" date="2017" name="bioRxiv">
        <title>Comparative analysis of the genomes of Stylophora pistillata and Acropora digitifera provides evidence for extensive differences between species of corals.</title>
        <authorList>
            <person name="Voolstra C.R."/>
            <person name="Li Y."/>
            <person name="Liew Y.J."/>
            <person name="Baumgarten S."/>
            <person name="Zoccola D."/>
            <person name="Flot J.-F."/>
            <person name="Tambutte S."/>
            <person name="Allemand D."/>
            <person name="Aranda M."/>
        </authorList>
    </citation>
    <scope>NUCLEOTIDE SEQUENCE [LARGE SCALE GENOMIC DNA]</scope>
</reference>
<evidence type="ECO:0000256" key="1">
    <source>
        <dbReference type="SAM" id="MobiDB-lite"/>
    </source>
</evidence>
<gene>
    <name evidence="2" type="ORF">AWC38_SpisGene19444</name>
</gene>
<evidence type="ECO:0000313" key="3">
    <source>
        <dbReference type="Proteomes" id="UP000225706"/>
    </source>
</evidence>
<proteinExistence type="predicted"/>
<feature type="compositionally biased region" description="Basic and acidic residues" evidence="1">
    <location>
        <begin position="363"/>
        <end position="380"/>
    </location>
</feature>
<keyword evidence="3" id="KW-1185">Reference proteome</keyword>
<dbReference type="EMBL" id="LSMT01000558">
    <property type="protein sequence ID" value="PFX16287.1"/>
    <property type="molecule type" value="Genomic_DNA"/>
</dbReference>
<organism evidence="2 3">
    <name type="scientific">Stylophora pistillata</name>
    <name type="common">Smooth cauliflower coral</name>
    <dbReference type="NCBI Taxonomy" id="50429"/>
    <lineage>
        <taxon>Eukaryota</taxon>
        <taxon>Metazoa</taxon>
        <taxon>Cnidaria</taxon>
        <taxon>Anthozoa</taxon>
        <taxon>Hexacorallia</taxon>
        <taxon>Scleractinia</taxon>
        <taxon>Astrocoeniina</taxon>
        <taxon>Pocilloporidae</taxon>
        <taxon>Stylophora</taxon>
    </lineage>
</organism>
<dbReference type="AlphaFoldDB" id="A0A2B4RIU5"/>
<evidence type="ECO:0000313" key="2">
    <source>
        <dbReference type="EMBL" id="PFX16287.1"/>
    </source>
</evidence>
<evidence type="ECO:0008006" key="4">
    <source>
        <dbReference type="Google" id="ProtNLM"/>
    </source>
</evidence>
<comment type="caution">
    <text evidence="2">The sequence shown here is derived from an EMBL/GenBank/DDBJ whole genome shotgun (WGS) entry which is preliminary data.</text>
</comment>
<feature type="region of interest" description="Disordered" evidence="1">
    <location>
        <begin position="356"/>
        <end position="380"/>
    </location>
</feature>